<comment type="caution">
    <text evidence="3">The sequence shown here is derived from an EMBL/GenBank/DDBJ whole genome shotgun (WGS) entry which is preliminary data.</text>
</comment>
<organism evidence="3 4">
    <name type="scientific">Scyliorhinus torazame</name>
    <name type="common">Cloudy catshark</name>
    <name type="synonym">Catulus torazame</name>
    <dbReference type="NCBI Taxonomy" id="75743"/>
    <lineage>
        <taxon>Eukaryota</taxon>
        <taxon>Metazoa</taxon>
        <taxon>Chordata</taxon>
        <taxon>Craniata</taxon>
        <taxon>Vertebrata</taxon>
        <taxon>Chondrichthyes</taxon>
        <taxon>Elasmobranchii</taxon>
        <taxon>Galeomorphii</taxon>
        <taxon>Galeoidea</taxon>
        <taxon>Carcharhiniformes</taxon>
        <taxon>Scyliorhinidae</taxon>
        <taxon>Scyliorhinus</taxon>
    </lineage>
</organism>
<feature type="coiled-coil region" evidence="1">
    <location>
        <begin position="591"/>
        <end position="639"/>
    </location>
</feature>
<name>A0A401PKD1_SCYTO</name>
<dbReference type="Proteomes" id="UP000288216">
    <property type="component" value="Unassembled WGS sequence"/>
</dbReference>
<feature type="non-terminal residue" evidence="3">
    <location>
        <position position="1"/>
    </location>
</feature>
<dbReference type="Pfam" id="PF15874">
    <property type="entry name" value="Il2rg"/>
    <property type="match status" value="1"/>
</dbReference>
<dbReference type="InterPro" id="IPR039471">
    <property type="entry name" value="CXorf65-like"/>
</dbReference>
<dbReference type="STRING" id="75743.A0A401PKD1"/>
<dbReference type="AlphaFoldDB" id="A0A401PKD1"/>
<evidence type="ECO:0000313" key="3">
    <source>
        <dbReference type="EMBL" id="GCB73561.1"/>
    </source>
</evidence>
<dbReference type="PANTHER" id="PTHR47236:SF4">
    <property type="entry name" value="GENE 9195-RELATED"/>
    <property type="match status" value="1"/>
</dbReference>
<dbReference type="PANTHER" id="PTHR47236">
    <property type="entry name" value="GENE, 32742-RELATED-RELATED"/>
    <property type="match status" value="1"/>
</dbReference>
<dbReference type="EMBL" id="BFAA01000675">
    <property type="protein sequence ID" value="GCB73561.1"/>
    <property type="molecule type" value="Genomic_DNA"/>
</dbReference>
<feature type="compositionally biased region" description="Low complexity" evidence="2">
    <location>
        <begin position="791"/>
        <end position="801"/>
    </location>
</feature>
<keyword evidence="1" id="KW-0175">Coiled coil</keyword>
<feature type="region of interest" description="Disordered" evidence="2">
    <location>
        <begin position="786"/>
        <end position="811"/>
    </location>
</feature>
<proteinExistence type="predicted"/>
<sequence>TLCLLALITALFTVATLVLKPIQLVLNPMQKWKPKWRSLGEPCIPPEYVILKDRTVNKNAMFFLSLDFYEALGPRGAGGVRTEDESTLIAGKRQAETELEDFSIRTLYDKLEDQNLHLASQLSKQKSDLQAFYHQISQQTQELKEMLECLIPCELQNKERKWIMVEELETVSRAEAEASGIMLSDGVGSSTTVAFQERNTIIQRDQSSKRLEELLNNLLILVHKINSGHITISKEMIAKAQRLYRFPDGLTKPAEDYTEPEEMNPVEKLAFDSAEISGNIEEQRTVLSFAKEELSASESFAMSTPPYNEDITEILLSPPLVNKLKDLKNALLKNHHGDKTESCDNQLDPIPLNDQSLIPADLGNLSPHHFVLYRFGCYISTLLCSSCGHSPLTLLLADSIPTEVSPRCQNSTYRNSFYYDANNRMLYIKSTWLDNTGGFIVSILHIMTHIKAGIQINDGHPTFIEEFERAVATLGITLFLMCSDTHEAEERKDAEVWDSENWNKTKHIPSLESMFNDLIRIKVPPETKFMEEILNGRLKKYTFFKLHGALQQILKPPGVSRRFSMQEGRSVAGNKPCTETESEVKVEDLAEANTQTRIDELEDEVDKMNEHLALGTIKVSEYKQQVEHLEEELRIQANLAEEPGEGCESPLEDFGKLLENLSRARDMLSMLHLQRDNECALFNTYCKTQILLDCIKHNCHYETEAEVDLADNSGEVKNLPQNQYCYASDILTEREVYILLGVNKPTCASTPVYVPLLNNDNIVNYKFLAKLGARLDTLSQSRGKAKKALKKSASPSPSRSSTADGKSYLLQ</sequence>
<evidence type="ECO:0000256" key="2">
    <source>
        <dbReference type="SAM" id="MobiDB-lite"/>
    </source>
</evidence>
<gene>
    <name evidence="3" type="ORF">scyTo_0002640</name>
</gene>
<keyword evidence="4" id="KW-1185">Reference proteome</keyword>
<protein>
    <submittedName>
        <fullName evidence="3">Uncharacterized protein</fullName>
    </submittedName>
</protein>
<evidence type="ECO:0000256" key="1">
    <source>
        <dbReference type="SAM" id="Coils"/>
    </source>
</evidence>
<reference evidence="3 4" key="1">
    <citation type="journal article" date="2018" name="Nat. Ecol. Evol.">
        <title>Shark genomes provide insights into elasmobranch evolution and the origin of vertebrates.</title>
        <authorList>
            <person name="Hara Y"/>
            <person name="Yamaguchi K"/>
            <person name="Onimaru K"/>
            <person name="Kadota M"/>
            <person name="Koyanagi M"/>
            <person name="Keeley SD"/>
            <person name="Tatsumi K"/>
            <person name="Tanaka K"/>
            <person name="Motone F"/>
            <person name="Kageyama Y"/>
            <person name="Nozu R"/>
            <person name="Adachi N"/>
            <person name="Nishimura O"/>
            <person name="Nakagawa R"/>
            <person name="Tanegashima C"/>
            <person name="Kiyatake I"/>
            <person name="Matsumoto R"/>
            <person name="Murakumo K"/>
            <person name="Nishida K"/>
            <person name="Terakita A"/>
            <person name="Kuratani S"/>
            <person name="Sato K"/>
            <person name="Hyodo S Kuraku.S."/>
        </authorList>
    </citation>
    <scope>NUCLEOTIDE SEQUENCE [LARGE SCALE GENOMIC DNA]</scope>
</reference>
<dbReference type="OrthoDB" id="9946150at2759"/>
<evidence type="ECO:0000313" key="4">
    <source>
        <dbReference type="Proteomes" id="UP000288216"/>
    </source>
</evidence>
<accession>A0A401PKD1</accession>